<dbReference type="Proteomes" id="UP001233172">
    <property type="component" value="Unassembled WGS sequence"/>
</dbReference>
<reference evidence="1" key="1">
    <citation type="journal article" date="2023" name="PLoS Negl. Trop. Dis.">
        <title>A genome sequence for Biomphalaria pfeifferi, the major vector snail for the human-infecting parasite Schistosoma mansoni.</title>
        <authorList>
            <person name="Bu L."/>
            <person name="Lu L."/>
            <person name="Laidemitt M.R."/>
            <person name="Zhang S.M."/>
            <person name="Mutuku M."/>
            <person name="Mkoji G."/>
            <person name="Steinauer M."/>
            <person name="Loker E.S."/>
        </authorList>
    </citation>
    <scope>NUCLEOTIDE SEQUENCE</scope>
    <source>
        <strain evidence="1">KasaAsao</strain>
    </source>
</reference>
<dbReference type="EMBL" id="JASAOG010000036">
    <property type="protein sequence ID" value="KAK0060296.1"/>
    <property type="molecule type" value="Genomic_DNA"/>
</dbReference>
<dbReference type="AlphaFoldDB" id="A0AAD8BSY7"/>
<evidence type="ECO:0000313" key="2">
    <source>
        <dbReference type="Proteomes" id="UP001233172"/>
    </source>
</evidence>
<feature type="non-terminal residue" evidence="1">
    <location>
        <position position="64"/>
    </location>
</feature>
<evidence type="ECO:0000313" key="1">
    <source>
        <dbReference type="EMBL" id="KAK0060296.1"/>
    </source>
</evidence>
<comment type="caution">
    <text evidence="1">The sequence shown here is derived from an EMBL/GenBank/DDBJ whole genome shotgun (WGS) entry which is preliminary data.</text>
</comment>
<sequence>QMDKPVIVTDSGSSNQVMFGRYFTLYCNRASGPATFEWYLGATKLNATTDTYSTVASASNVGSF</sequence>
<protein>
    <submittedName>
        <fullName evidence="1">GPI-anchored protein PB15E9.01c</fullName>
    </submittedName>
</protein>
<feature type="non-terminal residue" evidence="1">
    <location>
        <position position="1"/>
    </location>
</feature>
<name>A0AAD8BSY7_BIOPF</name>
<reference evidence="1" key="2">
    <citation type="submission" date="2023-04" db="EMBL/GenBank/DDBJ databases">
        <authorList>
            <person name="Bu L."/>
            <person name="Lu L."/>
            <person name="Laidemitt M.R."/>
            <person name="Zhang S.M."/>
            <person name="Mutuku M."/>
            <person name="Mkoji G."/>
            <person name="Steinauer M."/>
            <person name="Loker E.S."/>
        </authorList>
    </citation>
    <scope>NUCLEOTIDE SEQUENCE</scope>
    <source>
        <strain evidence="1">KasaAsao</strain>
        <tissue evidence="1">Whole Snail</tissue>
    </source>
</reference>
<accession>A0AAD8BSY7</accession>
<proteinExistence type="predicted"/>
<keyword evidence="2" id="KW-1185">Reference proteome</keyword>
<organism evidence="1 2">
    <name type="scientific">Biomphalaria pfeifferi</name>
    <name type="common">Bloodfluke planorb</name>
    <name type="synonym">Freshwater snail</name>
    <dbReference type="NCBI Taxonomy" id="112525"/>
    <lineage>
        <taxon>Eukaryota</taxon>
        <taxon>Metazoa</taxon>
        <taxon>Spiralia</taxon>
        <taxon>Lophotrochozoa</taxon>
        <taxon>Mollusca</taxon>
        <taxon>Gastropoda</taxon>
        <taxon>Heterobranchia</taxon>
        <taxon>Euthyneura</taxon>
        <taxon>Panpulmonata</taxon>
        <taxon>Hygrophila</taxon>
        <taxon>Lymnaeoidea</taxon>
        <taxon>Planorbidae</taxon>
        <taxon>Biomphalaria</taxon>
    </lineage>
</organism>
<gene>
    <name evidence="1" type="ORF">Bpfe_010130</name>
</gene>
<dbReference type="SUPFAM" id="SSF48726">
    <property type="entry name" value="Immunoglobulin"/>
    <property type="match status" value="1"/>
</dbReference>
<dbReference type="InterPro" id="IPR036179">
    <property type="entry name" value="Ig-like_dom_sf"/>
</dbReference>